<dbReference type="InterPro" id="IPR017938">
    <property type="entry name" value="Riboflavin_synthase-like_b-brl"/>
</dbReference>
<keyword evidence="2" id="KW-1133">Transmembrane helix</keyword>
<keyword evidence="5" id="KW-1185">Reference proteome</keyword>
<feature type="transmembrane region" description="Helical" evidence="2">
    <location>
        <begin position="171"/>
        <end position="197"/>
    </location>
</feature>
<dbReference type="PANTHER" id="PTHR19384">
    <property type="entry name" value="NITRIC OXIDE SYNTHASE-RELATED"/>
    <property type="match status" value="1"/>
</dbReference>
<dbReference type="SUPFAM" id="SSF63380">
    <property type="entry name" value="Riboflavin synthase domain-like"/>
    <property type="match status" value="1"/>
</dbReference>
<dbReference type="Proteomes" id="UP000321245">
    <property type="component" value="Unassembled WGS sequence"/>
</dbReference>
<keyword evidence="1" id="KW-0285">Flavoprotein</keyword>
<dbReference type="EMBL" id="BJXC01000003">
    <property type="protein sequence ID" value="GEM50902.1"/>
    <property type="molecule type" value="Genomic_DNA"/>
</dbReference>
<dbReference type="InterPro" id="IPR008254">
    <property type="entry name" value="Flavodoxin/NO_synth"/>
</dbReference>
<proteinExistence type="predicted"/>
<dbReference type="GO" id="GO:0050660">
    <property type="term" value="F:flavin adenine dinucleotide binding"/>
    <property type="evidence" value="ECO:0007669"/>
    <property type="project" value="TreeGrafter"/>
</dbReference>
<dbReference type="OrthoDB" id="9789468at2"/>
<dbReference type="GeneID" id="84649355"/>
<feature type="transmembrane region" description="Helical" evidence="2">
    <location>
        <begin position="130"/>
        <end position="151"/>
    </location>
</feature>
<dbReference type="PRINTS" id="PR00371">
    <property type="entry name" value="FPNCR"/>
</dbReference>
<reference evidence="4 5" key="1">
    <citation type="submission" date="2019-07" db="EMBL/GenBank/DDBJ databases">
        <title>Whole genome shotgun sequence of Empedobacter brevis NBRC 14943.</title>
        <authorList>
            <person name="Hosoyama A."/>
            <person name="Uohara A."/>
            <person name="Ohji S."/>
            <person name="Ichikawa N."/>
        </authorList>
    </citation>
    <scope>NUCLEOTIDE SEQUENCE [LARGE SCALE GENOMIC DNA]</scope>
    <source>
        <strain evidence="4 5">NBRC 14943</strain>
    </source>
</reference>
<dbReference type="Pfam" id="PF00258">
    <property type="entry name" value="Flavodoxin_1"/>
    <property type="match status" value="1"/>
</dbReference>
<dbReference type="InterPro" id="IPR001709">
    <property type="entry name" value="Flavoprot_Pyr_Nucl_cyt_Rdtase"/>
</dbReference>
<sequence length="732" mass="83530">MTLSIWRYAHLALAILSFLFLTMASITGVILAIDPVVEKTQPYKADHFNEISLAETIPVLQEKYAEILELSIDYNQFVTLEGFDEDGNDFKQYIDPATGEKLGNPIKKSEFIEWVTSLHRSLFLHETGRFIVGVMSFLLFLIAFSGTILIIKRQQGIRHFFAKINKDFFALYFHVVGGRLLLIPIIIISLTGTYLFMLRFEMIPNPKVEAAEITSSADENTTKIELKDFVIFKETKLADIQKIEFPFDPEDPNEFYTIKLNDREITVNQINGKVENETFYPKAQVFEKLSLDLHTGRTNMIWAIILGIASLHILFFIYSGFVITFKRTRTKIGKNKFSANEAEIILLVGSENGSTLGFATKIQEQILASGKKSYMAQMNQYEIFPNAKQLIIFTSTYGIGDAPTNAKKFESLVQKFPQQQEIKFSVIGFGSRAYSEFCGYAIKVEELLNHQEWATRLIDLKTINDKSPEEFTHWVTSFKEATDIPLAAIPSMYIGRAPKLKNVNVISTTKTTEQDATFSVLLDTKEKFKSGDLLAIYPESDHKERLYSVGKVDNKLQLIVKLHEFGLGSQYLYHLVPHSTIKARIVKNKAFRFPKASKVVMIANGTGIAPFLGMIDENKKKVETHLYTGFRHLNPTTKGYQVFAKEQIEKNHLTKFNIAFSREEHKQYVMDLVNRDAQLFAEALQNKGVIMVCGALAMQHDVEKVLEKICQEQLNKSFEEFKRNGQFLTDCY</sequence>
<evidence type="ECO:0000256" key="1">
    <source>
        <dbReference type="ARBA" id="ARBA00022630"/>
    </source>
</evidence>
<feature type="transmembrane region" description="Helical" evidence="2">
    <location>
        <begin position="300"/>
        <end position="325"/>
    </location>
</feature>
<dbReference type="PROSITE" id="PS50902">
    <property type="entry name" value="FLAVODOXIN_LIKE"/>
    <property type="match status" value="1"/>
</dbReference>
<dbReference type="Gene3D" id="3.40.50.80">
    <property type="entry name" value="Nucleotide-binding domain of ferredoxin-NADP reductase (FNR) module"/>
    <property type="match status" value="1"/>
</dbReference>
<dbReference type="InterPro" id="IPR039261">
    <property type="entry name" value="FNR_nucleotide-bd"/>
</dbReference>
<accession>A0A511NDL4</accession>
<dbReference type="GO" id="GO:0005829">
    <property type="term" value="C:cytosol"/>
    <property type="evidence" value="ECO:0007669"/>
    <property type="project" value="TreeGrafter"/>
</dbReference>
<dbReference type="Pfam" id="PF03929">
    <property type="entry name" value="PepSY_TM"/>
    <property type="match status" value="1"/>
</dbReference>
<dbReference type="RefSeq" id="WP_026357433.1">
    <property type="nucleotide sequence ID" value="NZ_BJXC01000003.1"/>
</dbReference>
<dbReference type="SUPFAM" id="SSF52218">
    <property type="entry name" value="Flavoproteins"/>
    <property type="match status" value="1"/>
</dbReference>
<name>A0A511NDL4_9FLAO</name>
<evidence type="ECO:0000313" key="4">
    <source>
        <dbReference type="EMBL" id="GEM50902.1"/>
    </source>
</evidence>
<protein>
    <recommendedName>
        <fullName evidence="3">Flavodoxin-like domain-containing protein</fullName>
    </recommendedName>
</protein>
<dbReference type="GO" id="GO:0016491">
    <property type="term" value="F:oxidoreductase activity"/>
    <property type="evidence" value="ECO:0007669"/>
    <property type="project" value="InterPro"/>
</dbReference>
<dbReference type="Gene3D" id="3.40.50.360">
    <property type="match status" value="1"/>
</dbReference>
<dbReference type="InterPro" id="IPR029039">
    <property type="entry name" value="Flavoprotein-like_sf"/>
</dbReference>
<gene>
    <name evidence="4" type="ORF">EB1_06920</name>
</gene>
<keyword evidence="2" id="KW-0812">Transmembrane</keyword>
<dbReference type="InterPro" id="IPR005625">
    <property type="entry name" value="PepSY-ass_TM"/>
</dbReference>
<dbReference type="SUPFAM" id="SSF52343">
    <property type="entry name" value="Ferredoxin reductase-like, C-terminal NADP-linked domain"/>
    <property type="match status" value="1"/>
</dbReference>
<dbReference type="InterPro" id="IPR001433">
    <property type="entry name" value="OxRdtase_FAD/NAD-bd"/>
</dbReference>
<organism evidence="4 5">
    <name type="scientific">Empedobacter brevis NBRC 14943 = ATCC 43319</name>
    <dbReference type="NCBI Taxonomy" id="1218108"/>
    <lineage>
        <taxon>Bacteria</taxon>
        <taxon>Pseudomonadati</taxon>
        <taxon>Bacteroidota</taxon>
        <taxon>Flavobacteriia</taxon>
        <taxon>Flavobacteriales</taxon>
        <taxon>Weeksellaceae</taxon>
        <taxon>Empedobacter</taxon>
    </lineage>
</organism>
<evidence type="ECO:0000259" key="3">
    <source>
        <dbReference type="PROSITE" id="PS50902"/>
    </source>
</evidence>
<dbReference type="GO" id="GO:0010181">
    <property type="term" value="F:FMN binding"/>
    <property type="evidence" value="ECO:0007669"/>
    <property type="project" value="InterPro"/>
</dbReference>
<dbReference type="AlphaFoldDB" id="A0A511NDL4"/>
<dbReference type="Pfam" id="PF00175">
    <property type="entry name" value="NAD_binding_1"/>
    <property type="match status" value="1"/>
</dbReference>
<comment type="caution">
    <text evidence="4">The sequence shown here is derived from an EMBL/GenBank/DDBJ whole genome shotgun (WGS) entry which is preliminary data.</text>
</comment>
<dbReference type="STRING" id="1218108.GCA_000382425_01136"/>
<keyword evidence="2" id="KW-0472">Membrane</keyword>
<evidence type="ECO:0000313" key="5">
    <source>
        <dbReference type="Proteomes" id="UP000321245"/>
    </source>
</evidence>
<feature type="domain" description="Flavodoxin-like" evidence="3">
    <location>
        <begin position="344"/>
        <end position="479"/>
    </location>
</feature>
<evidence type="ECO:0000256" key="2">
    <source>
        <dbReference type="SAM" id="Phobius"/>
    </source>
</evidence>